<protein>
    <recommendedName>
        <fullName evidence="3">Reverse transcriptase domain-containing protein</fullName>
    </recommendedName>
</protein>
<evidence type="ECO:0000313" key="2">
    <source>
        <dbReference type="Proteomes" id="UP000245383"/>
    </source>
</evidence>
<dbReference type="OrthoDB" id="5534248at2759"/>
<comment type="caution">
    <text evidence="1">The sequence shown here is derived from an EMBL/GenBank/DDBJ whole genome shotgun (WGS) entry which is preliminary data.</text>
</comment>
<accession>A0A2T9YJ88</accession>
<dbReference type="EMBL" id="MBFR01000163">
    <property type="protein sequence ID" value="PVU92401.1"/>
    <property type="molecule type" value="Genomic_DNA"/>
</dbReference>
<organism evidence="1 2">
    <name type="scientific">Smittium simulii</name>
    <dbReference type="NCBI Taxonomy" id="133385"/>
    <lineage>
        <taxon>Eukaryota</taxon>
        <taxon>Fungi</taxon>
        <taxon>Fungi incertae sedis</taxon>
        <taxon>Zoopagomycota</taxon>
        <taxon>Kickxellomycotina</taxon>
        <taxon>Harpellomycetes</taxon>
        <taxon>Harpellales</taxon>
        <taxon>Legeriomycetaceae</taxon>
        <taxon>Smittium</taxon>
    </lineage>
</organism>
<evidence type="ECO:0008006" key="3">
    <source>
        <dbReference type="Google" id="ProtNLM"/>
    </source>
</evidence>
<sequence>MALLEKLAVAEPISGNLEEAIDYYQMLSGLEKAQIFIKASIIYANRQVDLNQTVNTNKGINNEVSDAMDYKRGVRKGCPASSMLFYIYINDIFNGMAGVSVPVLNDKISGLLFDDHAVILVEPADELQKLFDT</sequence>
<gene>
    <name evidence="1" type="ORF">BB561_003862</name>
</gene>
<proteinExistence type="predicted"/>
<keyword evidence="2" id="KW-1185">Reference proteome</keyword>
<name>A0A2T9YJ88_9FUNG</name>
<dbReference type="Proteomes" id="UP000245383">
    <property type="component" value="Unassembled WGS sequence"/>
</dbReference>
<reference evidence="1 2" key="1">
    <citation type="journal article" date="2018" name="MBio">
        <title>Comparative Genomics Reveals the Core Gene Toolbox for the Fungus-Insect Symbiosis.</title>
        <authorList>
            <person name="Wang Y."/>
            <person name="Stata M."/>
            <person name="Wang W."/>
            <person name="Stajich J.E."/>
            <person name="White M.M."/>
            <person name="Moncalvo J.M."/>
        </authorList>
    </citation>
    <scope>NUCLEOTIDE SEQUENCE [LARGE SCALE GENOMIC DNA]</scope>
    <source>
        <strain evidence="1 2">SWE-8-4</strain>
    </source>
</reference>
<evidence type="ECO:0000313" key="1">
    <source>
        <dbReference type="EMBL" id="PVU92401.1"/>
    </source>
</evidence>
<dbReference type="AlphaFoldDB" id="A0A2T9YJ88"/>